<dbReference type="GO" id="GO:0045127">
    <property type="term" value="F:N-acetylglucosamine kinase activity"/>
    <property type="evidence" value="ECO:0007669"/>
    <property type="project" value="UniProtKB-EC"/>
</dbReference>
<dbReference type="RefSeq" id="XP_023175555.2">
    <property type="nucleotide sequence ID" value="XM_023319787.2"/>
</dbReference>
<dbReference type="InterPro" id="IPR039758">
    <property type="entry name" value="NAGK-like"/>
</dbReference>
<organism evidence="6 8">
    <name type="scientific">Drosophila hydei</name>
    <name type="common">Fruit fly</name>
    <dbReference type="NCBI Taxonomy" id="7224"/>
    <lineage>
        <taxon>Eukaryota</taxon>
        <taxon>Metazoa</taxon>
        <taxon>Ecdysozoa</taxon>
        <taxon>Arthropoda</taxon>
        <taxon>Hexapoda</taxon>
        <taxon>Insecta</taxon>
        <taxon>Pterygota</taxon>
        <taxon>Neoptera</taxon>
        <taxon>Endopterygota</taxon>
        <taxon>Diptera</taxon>
        <taxon>Brachycera</taxon>
        <taxon>Muscomorpha</taxon>
        <taxon>Ephydroidea</taxon>
        <taxon>Drosophilidae</taxon>
        <taxon>Drosophila</taxon>
    </lineage>
</organism>
<dbReference type="GeneID" id="111602625"/>
<evidence type="ECO:0000313" key="7">
    <source>
        <dbReference type="RefSeq" id="XP_023175555.2"/>
    </source>
</evidence>
<feature type="domain" description="ATPase BadF/BadG/BcrA/BcrD type" evidence="5">
    <location>
        <begin position="6"/>
        <end position="295"/>
    </location>
</feature>
<dbReference type="EC" id="2.7.1.59" evidence="2"/>
<dbReference type="CDD" id="cd24078">
    <property type="entry name" value="ASKHA_NBD_NAGK_meta"/>
    <property type="match status" value="1"/>
</dbReference>
<dbReference type="InterPro" id="IPR002731">
    <property type="entry name" value="ATPase_BadF"/>
</dbReference>
<dbReference type="InterPro" id="IPR043129">
    <property type="entry name" value="ATPase_NBD"/>
</dbReference>
<dbReference type="PANTHER" id="PTHR12862">
    <property type="entry name" value="BADF TYPE ATPASE DOMAIN-CONTAINING PROTEIN"/>
    <property type="match status" value="1"/>
</dbReference>
<dbReference type="SUPFAM" id="SSF53067">
    <property type="entry name" value="Actin-like ATPase domain"/>
    <property type="match status" value="2"/>
</dbReference>
<evidence type="ECO:0000256" key="3">
    <source>
        <dbReference type="ARBA" id="ARBA00014974"/>
    </source>
</evidence>
<dbReference type="Pfam" id="PF01869">
    <property type="entry name" value="BcrAD_BadFG"/>
    <property type="match status" value="1"/>
</dbReference>
<keyword evidence="6" id="KW-1185">Reference proteome</keyword>
<protein>
    <recommendedName>
        <fullName evidence="3">N-acetyl-D-glucosamine kinase</fullName>
        <ecNumber evidence="2">2.7.1.59</ecNumber>
    </recommendedName>
    <alternativeName>
        <fullName evidence="4">GlcNAc kinase</fullName>
    </alternativeName>
</protein>
<dbReference type="RefSeq" id="XP_030081669.1">
    <property type="nucleotide sequence ID" value="XM_030225809.1"/>
</dbReference>
<dbReference type="Gene3D" id="3.30.420.40">
    <property type="match status" value="1"/>
</dbReference>
<dbReference type="PANTHER" id="PTHR12862:SF0">
    <property type="entry name" value="N-ACETYL-D-GLUCOSAMINE KINASE"/>
    <property type="match status" value="1"/>
</dbReference>
<gene>
    <name evidence="7 8" type="primary">LOC111602625</name>
</gene>
<evidence type="ECO:0000256" key="1">
    <source>
        <dbReference type="ARBA" id="ARBA00006198"/>
    </source>
</evidence>
<dbReference type="OMA" id="IETRYDM"/>
<evidence type="ECO:0000256" key="4">
    <source>
        <dbReference type="ARBA" id="ARBA00031123"/>
    </source>
</evidence>
<dbReference type="KEGG" id="dhe:111602625"/>
<evidence type="ECO:0000259" key="5">
    <source>
        <dbReference type="Pfam" id="PF01869"/>
    </source>
</evidence>
<name>A0A6J2T0I5_DROHY</name>
<reference evidence="7 8" key="1">
    <citation type="submission" date="2025-04" db="UniProtKB">
        <authorList>
            <consortium name="RefSeq"/>
        </authorList>
    </citation>
    <scope>IDENTIFICATION</scope>
    <source>
        <strain evidence="7 8">15085-1641.00</strain>
        <tissue evidence="7 8">Whole body</tissue>
    </source>
</reference>
<sequence length="350" mass="38398">MRYFGGIEGGATHSRLVICDESGVSVGMTSGLGTNHWGIGIPTCARRIADMVERCKEEANIPKDVPLTSLGLSLSGCEQEATNRDLELELRRTFPNLAVSYAVTSDTMGSMFTASSIGGIVLISGTGSNCLLRNPDGSTANCGGWGHFLGDEGSAWFISYRATKVVFDDIDNLVKSPYPIEETWSLIREHFSIETRYDMLPYCYAKFDKPFFANLCEKLARNAENGDKLALSLFHEAAIHLACMIKALLPKVHEDLVKSGDLNIVCVGSVWSSWNLLQEAFIKEISKMRIDYNLKLVRITKSCAYGACYLGADSAKFELPRNYADNFTVLHVHPKRSPLKNGVATNASGN</sequence>
<dbReference type="AlphaFoldDB" id="A0A6J2T0I5"/>
<comment type="similarity">
    <text evidence="1">Belongs to the eukaryotic-type N-acetylglucosamine kinase family.</text>
</comment>
<evidence type="ECO:0000313" key="8">
    <source>
        <dbReference type="RefSeq" id="XP_030081669.1"/>
    </source>
</evidence>
<dbReference type="OrthoDB" id="311172at2759"/>
<proteinExistence type="inferred from homology"/>
<keyword evidence="7 8" id="KW-0418">Kinase</keyword>
<evidence type="ECO:0000313" key="6">
    <source>
        <dbReference type="Proteomes" id="UP000504633"/>
    </source>
</evidence>
<keyword evidence="7 8" id="KW-0808">Transferase</keyword>
<evidence type="ECO:0000256" key="2">
    <source>
        <dbReference type="ARBA" id="ARBA00012122"/>
    </source>
</evidence>
<accession>A0A6J2T0I5</accession>
<dbReference type="Proteomes" id="UP000504633">
    <property type="component" value="Unplaced"/>
</dbReference>